<feature type="transmembrane region" description="Helical" evidence="1">
    <location>
        <begin position="293"/>
        <end position="312"/>
    </location>
</feature>
<feature type="transmembrane region" description="Helical" evidence="1">
    <location>
        <begin position="134"/>
        <end position="152"/>
    </location>
</feature>
<organism evidence="2 3">
    <name type="scientific">Laedolimicola ammoniilytica</name>
    <dbReference type="NCBI Taxonomy" id="2981771"/>
    <lineage>
        <taxon>Bacteria</taxon>
        <taxon>Bacillati</taxon>
        <taxon>Bacillota</taxon>
        <taxon>Clostridia</taxon>
        <taxon>Lachnospirales</taxon>
        <taxon>Lachnospiraceae</taxon>
        <taxon>Laedolimicola</taxon>
    </lineage>
</organism>
<feature type="transmembrane region" description="Helical" evidence="1">
    <location>
        <begin position="193"/>
        <end position="211"/>
    </location>
</feature>
<dbReference type="InterPro" id="IPR045691">
    <property type="entry name" value="DUF6056"/>
</dbReference>
<keyword evidence="1" id="KW-0812">Transmembrane</keyword>
<feature type="transmembrane region" description="Helical" evidence="1">
    <location>
        <begin position="217"/>
        <end position="233"/>
    </location>
</feature>
<feature type="transmembrane region" description="Helical" evidence="1">
    <location>
        <begin position="21"/>
        <end position="39"/>
    </location>
</feature>
<feature type="transmembrane region" description="Helical" evidence="1">
    <location>
        <begin position="359"/>
        <end position="378"/>
    </location>
</feature>
<dbReference type="EMBL" id="JAOQKC010000006">
    <property type="protein sequence ID" value="MCU6696487.1"/>
    <property type="molecule type" value="Genomic_DNA"/>
</dbReference>
<proteinExistence type="predicted"/>
<sequence length="504" mass="56587">MIHKILGSWKNLSHSQRLSRILALAFLVSIVPVLALAFYSHPAGDDYAYGLAAHLAWKETHSIISVLKAAVQNVAGYYNTWQGTYASIFLMSLQPAVISQRLYPLTTFLMLGMLCGGTWLLIRTIFTHYLKLEKSLWQSLALSVLFLSVHVLDEGKSAFYWFNGALHYVFMHSCMLFFLSFVLLYLKAEKRGARAAYFLLSCFLAVVIGGANYVTALLTPVLLVFLLLLCLIFRKKRGLFCILPLVLMLAGLAVNAMAPGNATRMAAQLDSMGPVEAVYYSFLYAFKGIRDWTTVYLIFFTVLLLPFLCVGLSRCNFDFPLPGVVAGLSYCVVAASYTPSLFSMGQTYIFGRTLNIMRMLFYLLYFLNLVYLTGWVTARCRRFGLTESLLSFFSRLWQGCRKSLTAGMVLFALVLLVFSDKNEITGISAAESIVRGHARSYHEESLYRIALLTQGVDEVWVPNFSVCPVLLDPQELSADDPGDYRNEAVAHWYGVKTLHLSIVY</sequence>
<gene>
    <name evidence="2" type="ORF">OCV63_06185</name>
</gene>
<dbReference type="RefSeq" id="WP_158362819.1">
    <property type="nucleotide sequence ID" value="NZ_JAOQKC010000006.1"/>
</dbReference>
<evidence type="ECO:0000256" key="1">
    <source>
        <dbReference type="SAM" id="Phobius"/>
    </source>
</evidence>
<keyword evidence="3" id="KW-1185">Reference proteome</keyword>
<feature type="transmembrane region" description="Helical" evidence="1">
    <location>
        <begin position="240"/>
        <end position="258"/>
    </location>
</feature>
<reference evidence="2 3" key="1">
    <citation type="journal article" date="2021" name="ISME Commun">
        <title>Automated analysis of genomic sequences facilitates high-throughput and comprehensive description of bacteria.</title>
        <authorList>
            <person name="Hitch T.C.A."/>
        </authorList>
    </citation>
    <scope>NUCLEOTIDE SEQUENCE [LARGE SCALE GENOMIC DNA]</scope>
    <source>
        <strain evidence="2 3">Sanger_04</strain>
    </source>
</reference>
<dbReference type="Proteomes" id="UP001652461">
    <property type="component" value="Unassembled WGS sequence"/>
</dbReference>
<name>A0ABT2RW54_9FIRM</name>
<dbReference type="Pfam" id="PF19528">
    <property type="entry name" value="DUF6056"/>
    <property type="match status" value="1"/>
</dbReference>
<keyword evidence="1" id="KW-1133">Transmembrane helix</keyword>
<comment type="caution">
    <text evidence="2">The sequence shown here is derived from an EMBL/GenBank/DDBJ whole genome shotgun (WGS) entry which is preliminary data.</text>
</comment>
<keyword evidence="1" id="KW-0472">Membrane</keyword>
<feature type="transmembrane region" description="Helical" evidence="1">
    <location>
        <begin position="319"/>
        <end position="339"/>
    </location>
</feature>
<feature type="transmembrane region" description="Helical" evidence="1">
    <location>
        <begin position="158"/>
        <end position="186"/>
    </location>
</feature>
<accession>A0ABT2RW54</accession>
<evidence type="ECO:0000313" key="3">
    <source>
        <dbReference type="Proteomes" id="UP001652461"/>
    </source>
</evidence>
<evidence type="ECO:0000313" key="2">
    <source>
        <dbReference type="EMBL" id="MCU6696487.1"/>
    </source>
</evidence>
<protein>
    <submittedName>
        <fullName evidence="2">DUF6056 family protein</fullName>
    </submittedName>
</protein>
<feature type="transmembrane region" description="Helical" evidence="1">
    <location>
        <begin position="102"/>
        <end position="122"/>
    </location>
</feature>